<protein>
    <submittedName>
        <fullName evidence="1">Uncharacterized protein</fullName>
    </submittedName>
</protein>
<accession>A0A6L6YGN2</accession>
<proteinExistence type="predicted"/>
<dbReference type="Proteomes" id="UP000472580">
    <property type="component" value="Unassembled WGS sequence"/>
</dbReference>
<dbReference type="EMBL" id="WSRP01000016">
    <property type="protein sequence ID" value="MVX56850.1"/>
    <property type="molecule type" value="Genomic_DNA"/>
</dbReference>
<dbReference type="RefSeq" id="WP_160335280.1">
    <property type="nucleotide sequence ID" value="NZ_WSRP01000016.1"/>
</dbReference>
<name>A0A6L6YGN2_9BURK</name>
<gene>
    <name evidence="1" type="ORF">E5987_06465</name>
</gene>
<evidence type="ECO:0000313" key="1">
    <source>
        <dbReference type="EMBL" id="MVX56850.1"/>
    </source>
</evidence>
<keyword evidence="2" id="KW-1185">Reference proteome</keyword>
<evidence type="ECO:0000313" key="2">
    <source>
        <dbReference type="Proteomes" id="UP000472580"/>
    </source>
</evidence>
<sequence>MKHTIIDDHPALVFESKEDYQNSFPTNLEENTVLVFTFIKNSDDLVNFLHFDRKNSLDYSREFGNAPAETIADWLIGSEDDIGRAEFTDRGMIDYLEV</sequence>
<reference evidence="1 2" key="1">
    <citation type="submission" date="2019-12" db="EMBL/GenBank/DDBJ databases">
        <title>Microbes associate with the intestines of laboratory mice.</title>
        <authorList>
            <person name="Navarre W."/>
            <person name="Wong E."/>
        </authorList>
    </citation>
    <scope>NUCLEOTIDE SEQUENCE [LARGE SCALE GENOMIC DNA]</scope>
    <source>
        <strain evidence="1 2">NM82_D38</strain>
    </source>
</reference>
<dbReference type="AlphaFoldDB" id="A0A6L6YGN2"/>
<organism evidence="1 2">
    <name type="scientific">Parasutterella muris</name>
    <dbReference type="NCBI Taxonomy" id="2565572"/>
    <lineage>
        <taxon>Bacteria</taxon>
        <taxon>Pseudomonadati</taxon>
        <taxon>Pseudomonadota</taxon>
        <taxon>Betaproteobacteria</taxon>
        <taxon>Burkholderiales</taxon>
        <taxon>Sutterellaceae</taxon>
        <taxon>Parasutterella</taxon>
    </lineage>
</organism>
<comment type="caution">
    <text evidence="1">The sequence shown here is derived from an EMBL/GenBank/DDBJ whole genome shotgun (WGS) entry which is preliminary data.</text>
</comment>